<keyword evidence="4 5" id="KW-0472">Membrane</keyword>
<dbReference type="UniPathway" id="UPA00895"/>
<keyword evidence="9" id="KW-1185">Reference proteome</keyword>
<evidence type="ECO:0000256" key="4">
    <source>
        <dbReference type="ARBA" id="ARBA00023136"/>
    </source>
</evidence>
<keyword evidence="3 5" id="KW-1133">Transmembrane helix</keyword>
<feature type="transmembrane region" description="Helical" evidence="5">
    <location>
        <begin position="78"/>
        <end position="96"/>
    </location>
</feature>
<feature type="domain" description="Methylamine utilisation protein MauE" evidence="7">
    <location>
        <begin position="4"/>
        <end position="130"/>
    </location>
</feature>
<dbReference type="InterPro" id="IPR009908">
    <property type="entry name" value="Methylamine_util_MauE"/>
</dbReference>
<evidence type="ECO:0000313" key="9">
    <source>
        <dbReference type="Proteomes" id="UP000266183"/>
    </source>
</evidence>
<gene>
    <name evidence="8" type="ORF">D4L85_16210</name>
</gene>
<reference evidence="9" key="1">
    <citation type="submission" date="2018-09" db="EMBL/GenBank/DDBJ databases">
        <title>Chryseolinea sp. KIS68-18 isolated from soil.</title>
        <authorList>
            <person name="Weon H.-Y."/>
            <person name="Kwon S.-W."/>
            <person name="Lee S.A."/>
        </authorList>
    </citation>
    <scope>NUCLEOTIDE SEQUENCE [LARGE SCALE GENOMIC DNA]</scope>
    <source>
        <strain evidence="9">KIS68-18</strain>
    </source>
</reference>
<dbReference type="EMBL" id="CP032382">
    <property type="protein sequence ID" value="AYB32014.1"/>
    <property type="molecule type" value="Genomic_DNA"/>
</dbReference>
<feature type="signal peptide" evidence="6">
    <location>
        <begin position="1"/>
        <end position="21"/>
    </location>
</feature>
<name>A0A385SM19_9BACT</name>
<evidence type="ECO:0000256" key="6">
    <source>
        <dbReference type="SAM" id="SignalP"/>
    </source>
</evidence>
<dbReference type="KEGG" id="chk:D4L85_16210"/>
<evidence type="ECO:0000256" key="3">
    <source>
        <dbReference type="ARBA" id="ARBA00022989"/>
    </source>
</evidence>
<evidence type="ECO:0000256" key="5">
    <source>
        <dbReference type="SAM" id="Phobius"/>
    </source>
</evidence>
<feature type="transmembrane region" description="Helical" evidence="5">
    <location>
        <begin position="116"/>
        <end position="135"/>
    </location>
</feature>
<proteinExistence type="predicted"/>
<dbReference type="OrthoDB" id="673785at2"/>
<protein>
    <recommendedName>
        <fullName evidence="7">Methylamine utilisation protein MauE domain-containing protein</fullName>
    </recommendedName>
</protein>
<sequence length="147" mass="16500">MKRDKILNLSSFLLASLFSYAAGSKLLDVQKFQVELGQSEMLNFIAVPVSFIIPVVEILLAILVFVPGYRLVGMYASFSLMIVFTTYIIIIMNYSYYIPCSCGGVLAKLGWREHLFFNGAFILVALAGILSHHDIDKKDLICKPRQL</sequence>
<feature type="transmembrane region" description="Helical" evidence="5">
    <location>
        <begin position="45"/>
        <end position="66"/>
    </location>
</feature>
<comment type="subcellular location">
    <subcellularLocation>
        <location evidence="1">Membrane</location>
        <topology evidence="1">Multi-pass membrane protein</topology>
    </subcellularLocation>
</comment>
<keyword evidence="6" id="KW-0732">Signal</keyword>
<evidence type="ECO:0000256" key="2">
    <source>
        <dbReference type="ARBA" id="ARBA00022692"/>
    </source>
</evidence>
<evidence type="ECO:0000259" key="7">
    <source>
        <dbReference type="Pfam" id="PF07291"/>
    </source>
</evidence>
<dbReference type="Pfam" id="PF07291">
    <property type="entry name" value="MauE"/>
    <property type="match status" value="1"/>
</dbReference>
<feature type="chain" id="PRO_5017249831" description="Methylamine utilisation protein MauE domain-containing protein" evidence="6">
    <location>
        <begin position="22"/>
        <end position="147"/>
    </location>
</feature>
<dbReference type="AlphaFoldDB" id="A0A385SM19"/>
<evidence type="ECO:0000313" key="8">
    <source>
        <dbReference type="EMBL" id="AYB32014.1"/>
    </source>
</evidence>
<accession>A0A385SM19</accession>
<organism evidence="8 9">
    <name type="scientific">Chryseolinea soli</name>
    <dbReference type="NCBI Taxonomy" id="2321403"/>
    <lineage>
        <taxon>Bacteria</taxon>
        <taxon>Pseudomonadati</taxon>
        <taxon>Bacteroidota</taxon>
        <taxon>Cytophagia</taxon>
        <taxon>Cytophagales</taxon>
        <taxon>Fulvivirgaceae</taxon>
        <taxon>Chryseolinea</taxon>
    </lineage>
</organism>
<dbReference type="GO" id="GO:0030416">
    <property type="term" value="P:methylamine metabolic process"/>
    <property type="evidence" value="ECO:0007669"/>
    <property type="project" value="InterPro"/>
</dbReference>
<evidence type="ECO:0000256" key="1">
    <source>
        <dbReference type="ARBA" id="ARBA00004141"/>
    </source>
</evidence>
<dbReference type="GO" id="GO:0016020">
    <property type="term" value="C:membrane"/>
    <property type="evidence" value="ECO:0007669"/>
    <property type="project" value="UniProtKB-SubCell"/>
</dbReference>
<dbReference type="RefSeq" id="WP_119755275.1">
    <property type="nucleotide sequence ID" value="NZ_CP032382.1"/>
</dbReference>
<keyword evidence="2 5" id="KW-0812">Transmembrane</keyword>
<dbReference type="Proteomes" id="UP000266183">
    <property type="component" value="Chromosome"/>
</dbReference>